<keyword evidence="1" id="KW-0472">Membrane</keyword>
<dbReference type="OrthoDB" id="4350422at2"/>
<evidence type="ECO:0000313" key="4">
    <source>
        <dbReference type="Proteomes" id="UP000316988"/>
    </source>
</evidence>
<evidence type="ECO:0000259" key="2">
    <source>
        <dbReference type="Pfam" id="PF03703"/>
    </source>
</evidence>
<dbReference type="InterPro" id="IPR005182">
    <property type="entry name" value="YdbS-like_PH"/>
</dbReference>
<comment type="caution">
    <text evidence="3">The sequence shown here is derived from an EMBL/GenBank/DDBJ whole genome shotgun (WGS) entry which is preliminary data.</text>
</comment>
<evidence type="ECO:0000256" key="1">
    <source>
        <dbReference type="SAM" id="Phobius"/>
    </source>
</evidence>
<dbReference type="Proteomes" id="UP000316988">
    <property type="component" value="Unassembled WGS sequence"/>
</dbReference>
<protein>
    <submittedName>
        <fullName evidence="3">PH domain-containing protein</fullName>
    </submittedName>
</protein>
<feature type="domain" description="YdbS-like PH" evidence="2">
    <location>
        <begin position="77"/>
        <end position="152"/>
    </location>
</feature>
<feature type="transmembrane region" description="Helical" evidence="1">
    <location>
        <begin position="53"/>
        <end position="79"/>
    </location>
</feature>
<keyword evidence="4" id="KW-1185">Reference proteome</keyword>
<proteinExistence type="predicted"/>
<keyword evidence="1" id="KW-1133">Transmembrane helix</keyword>
<name>A0A554SFV8_9ACTN</name>
<dbReference type="PANTHER" id="PTHR37938">
    <property type="entry name" value="BLL0215 PROTEIN"/>
    <property type="match status" value="1"/>
</dbReference>
<feature type="transmembrane region" description="Helical" evidence="1">
    <location>
        <begin position="24"/>
        <end position="47"/>
    </location>
</feature>
<dbReference type="RefSeq" id="WP_143912319.1">
    <property type="nucleotide sequence ID" value="NZ_VLNT01000003.1"/>
</dbReference>
<dbReference type="AlphaFoldDB" id="A0A554SFV8"/>
<dbReference type="EMBL" id="VLNT01000003">
    <property type="protein sequence ID" value="TSD65203.1"/>
    <property type="molecule type" value="Genomic_DNA"/>
</dbReference>
<dbReference type="PANTHER" id="PTHR37938:SF1">
    <property type="entry name" value="BLL0215 PROTEIN"/>
    <property type="match status" value="1"/>
</dbReference>
<sequence>MSLSRKLLLDGEEVVEETRTHIKVLFVPFLLGLVLMGVAGFAVGFIGSRGDGWARGIVIAVAAVLFVITTLIPFLRWYLWTYTLTNLRIVEQRGILTRTGRVIPLMRINDVNYEKHLNDRLLGCGTLVVHDASQQEGLKLHDIPRIERFHRTVSGLVFDAHDTHQEVPRGESS</sequence>
<accession>A0A554SFV8</accession>
<reference evidence="3 4" key="1">
    <citation type="submission" date="2019-07" db="EMBL/GenBank/DDBJ databases">
        <authorList>
            <person name="Zhao L.H."/>
        </authorList>
    </citation>
    <scope>NUCLEOTIDE SEQUENCE [LARGE SCALE GENOMIC DNA]</scope>
    <source>
        <strain evidence="3 4">Co35</strain>
    </source>
</reference>
<organism evidence="3 4">
    <name type="scientific">Aeromicrobium piscarium</name>
    <dbReference type="NCBI Taxonomy" id="2590901"/>
    <lineage>
        <taxon>Bacteria</taxon>
        <taxon>Bacillati</taxon>
        <taxon>Actinomycetota</taxon>
        <taxon>Actinomycetes</taxon>
        <taxon>Propionibacteriales</taxon>
        <taxon>Nocardioidaceae</taxon>
        <taxon>Aeromicrobium</taxon>
    </lineage>
</organism>
<evidence type="ECO:0000313" key="3">
    <source>
        <dbReference type="EMBL" id="TSD65203.1"/>
    </source>
</evidence>
<keyword evidence="1" id="KW-0812">Transmembrane</keyword>
<dbReference type="Pfam" id="PF03703">
    <property type="entry name" value="bPH_2"/>
    <property type="match status" value="1"/>
</dbReference>
<gene>
    <name evidence="3" type="ORF">FNM00_05730</name>
</gene>